<evidence type="ECO:0000256" key="2">
    <source>
        <dbReference type="ARBA" id="ARBA00022741"/>
    </source>
</evidence>
<dbReference type="AlphaFoldDB" id="A0A1J4KXY9"/>
<reference evidence="6" key="1">
    <citation type="submission" date="2016-10" db="EMBL/GenBank/DDBJ databases">
        <authorList>
            <person name="Benchimol M."/>
            <person name="Almeida L.G."/>
            <person name="Vasconcelos A.T."/>
            <person name="Perreira-Neves A."/>
            <person name="Rosa I.A."/>
            <person name="Tasca T."/>
            <person name="Bogo M.R."/>
            <person name="de Souza W."/>
        </authorList>
    </citation>
    <scope>NUCLEOTIDE SEQUENCE [LARGE SCALE GENOMIC DNA]</scope>
    <source>
        <strain evidence="6">K</strain>
    </source>
</reference>
<feature type="domain" description="Protein kinase" evidence="5">
    <location>
        <begin position="90"/>
        <end position="380"/>
    </location>
</feature>
<dbReference type="PROSITE" id="PS50011">
    <property type="entry name" value="PROTEIN_KINASE_DOM"/>
    <property type="match status" value="1"/>
</dbReference>
<dbReference type="GO" id="GO:0004694">
    <property type="term" value="F:eukaryotic translation initiation factor 2alpha kinase activity"/>
    <property type="evidence" value="ECO:0007669"/>
    <property type="project" value="TreeGrafter"/>
</dbReference>
<dbReference type="EMBL" id="MLAK01000189">
    <property type="protein sequence ID" value="OHT15752.1"/>
    <property type="molecule type" value="Genomic_DNA"/>
</dbReference>
<dbReference type="Gene3D" id="3.30.200.20">
    <property type="entry name" value="Phosphorylase Kinase, domain 1"/>
    <property type="match status" value="1"/>
</dbReference>
<comment type="caution">
    <text evidence="6">The sequence shown here is derived from an EMBL/GenBank/DDBJ whole genome shotgun (WGS) entry which is preliminary data.</text>
</comment>
<keyword evidence="7" id="KW-1185">Reference proteome</keyword>
<dbReference type="PANTHER" id="PTHR11042">
    <property type="entry name" value="EUKARYOTIC TRANSLATION INITIATION FACTOR 2-ALPHA KINASE EIF2-ALPHA KINASE -RELATED"/>
    <property type="match status" value="1"/>
</dbReference>
<dbReference type="GO" id="GO:0005524">
    <property type="term" value="F:ATP binding"/>
    <property type="evidence" value="ECO:0007669"/>
    <property type="project" value="UniProtKB-KW"/>
</dbReference>
<dbReference type="RefSeq" id="XP_068368888.1">
    <property type="nucleotide sequence ID" value="XM_068514250.1"/>
</dbReference>
<evidence type="ECO:0000256" key="1">
    <source>
        <dbReference type="ARBA" id="ARBA00022679"/>
    </source>
</evidence>
<dbReference type="PROSITE" id="PS00109">
    <property type="entry name" value="PROTEIN_KINASE_TYR"/>
    <property type="match status" value="1"/>
</dbReference>
<evidence type="ECO:0000313" key="7">
    <source>
        <dbReference type="Proteomes" id="UP000179807"/>
    </source>
</evidence>
<organism evidence="6 7">
    <name type="scientific">Tritrichomonas foetus</name>
    <dbReference type="NCBI Taxonomy" id="1144522"/>
    <lineage>
        <taxon>Eukaryota</taxon>
        <taxon>Metamonada</taxon>
        <taxon>Parabasalia</taxon>
        <taxon>Tritrichomonadida</taxon>
        <taxon>Tritrichomonadidae</taxon>
        <taxon>Tritrichomonas</taxon>
    </lineage>
</organism>
<dbReference type="SUPFAM" id="SSF56112">
    <property type="entry name" value="Protein kinase-like (PK-like)"/>
    <property type="match status" value="1"/>
</dbReference>
<evidence type="ECO:0000313" key="6">
    <source>
        <dbReference type="EMBL" id="OHT15752.1"/>
    </source>
</evidence>
<dbReference type="InterPro" id="IPR050339">
    <property type="entry name" value="CC_SR_Kinase"/>
</dbReference>
<dbReference type="InterPro" id="IPR011009">
    <property type="entry name" value="Kinase-like_dom_sf"/>
</dbReference>
<dbReference type="OrthoDB" id="341578at2759"/>
<proteinExistence type="predicted"/>
<dbReference type="GO" id="GO:0005634">
    <property type="term" value="C:nucleus"/>
    <property type="evidence" value="ECO:0007669"/>
    <property type="project" value="TreeGrafter"/>
</dbReference>
<keyword evidence="3 6" id="KW-0418">Kinase</keyword>
<dbReference type="InterPro" id="IPR008266">
    <property type="entry name" value="Tyr_kinase_AS"/>
</dbReference>
<dbReference type="GeneID" id="94848954"/>
<keyword evidence="1" id="KW-0808">Transferase</keyword>
<dbReference type="InterPro" id="IPR000719">
    <property type="entry name" value="Prot_kinase_dom"/>
</dbReference>
<gene>
    <name evidence="6" type="ORF">TRFO_42309</name>
</gene>
<protein>
    <submittedName>
        <fullName evidence="6">AGC family protein kinase</fullName>
    </submittedName>
</protein>
<sequence length="396" mass="45015">MSSTSTTAYYKNLHSYPYYASVLSNTTKPTEQDSQWLLDTIQSLCNESNQPNKFYDICGELERRGFIPQEGVCQNVPKMKRTGSPFPQVYSTLGIITESDFGTLLKVQNLIDKQFYALKIIKLTINDIPSIMHEVQCLAHLRSARVVRYFSSWIEEVPNSALLSFYIQTEFVEGQSLANFLRIRRGVSKETLHNIILELAKCLVEIHRAGIIHRDFRPSNVMFRSDGSIVVIGFGISSSLRTKRHRELSPPNVLATHRQTETLTIAPLDMLCISAADTAACVTTRKLGNPTYASPQQLNGRKSTPADDIYSFGIIMFEILAQFQNDSQKTMAIKQLRNSGTLPDHFTLENKEESELILQLTNHNQNLRPSAQQIVQSKLFKRWKEENAEKMESNRT</sequence>
<name>A0A1J4KXY9_9EUKA</name>
<evidence type="ECO:0000256" key="3">
    <source>
        <dbReference type="ARBA" id="ARBA00022777"/>
    </source>
</evidence>
<dbReference type="Gene3D" id="1.10.510.10">
    <property type="entry name" value="Transferase(Phosphotransferase) domain 1"/>
    <property type="match status" value="1"/>
</dbReference>
<evidence type="ECO:0000259" key="5">
    <source>
        <dbReference type="PROSITE" id="PS50011"/>
    </source>
</evidence>
<keyword evidence="2" id="KW-0547">Nucleotide-binding</keyword>
<dbReference type="PANTHER" id="PTHR11042:SF136">
    <property type="entry name" value="EIF-2-ALPHA KINASE GCN2"/>
    <property type="match status" value="1"/>
</dbReference>
<accession>A0A1J4KXY9</accession>
<evidence type="ECO:0000256" key="4">
    <source>
        <dbReference type="ARBA" id="ARBA00022840"/>
    </source>
</evidence>
<keyword evidence="4" id="KW-0067">ATP-binding</keyword>
<dbReference type="Proteomes" id="UP000179807">
    <property type="component" value="Unassembled WGS sequence"/>
</dbReference>
<dbReference type="GO" id="GO:0005829">
    <property type="term" value="C:cytosol"/>
    <property type="evidence" value="ECO:0007669"/>
    <property type="project" value="TreeGrafter"/>
</dbReference>
<dbReference type="Pfam" id="PF00069">
    <property type="entry name" value="Pkinase"/>
    <property type="match status" value="1"/>
</dbReference>
<dbReference type="VEuPathDB" id="TrichDB:TRFO_42309"/>